<gene>
    <name evidence="1" type="ORF">NPIL_654191</name>
</gene>
<organism evidence="1 2">
    <name type="scientific">Nephila pilipes</name>
    <name type="common">Giant wood spider</name>
    <name type="synonym">Nephila maculata</name>
    <dbReference type="NCBI Taxonomy" id="299642"/>
    <lineage>
        <taxon>Eukaryota</taxon>
        <taxon>Metazoa</taxon>
        <taxon>Ecdysozoa</taxon>
        <taxon>Arthropoda</taxon>
        <taxon>Chelicerata</taxon>
        <taxon>Arachnida</taxon>
        <taxon>Araneae</taxon>
        <taxon>Araneomorphae</taxon>
        <taxon>Entelegynae</taxon>
        <taxon>Araneoidea</taxon>
        <taxon>Nephilidae</taxon>
        <taxon>Nephila</taxon>
    </lineage>
</organism>
<name>A0A8X6THK7_NEPPI</name>
<keyword evidence="2" id="KW-1185">Reference proteome</keyword>
<proteinExistence type="predicted"/>
<dbReference type="AlphaFoldDB" id="A0A8X6THK7"/>
<evidence type="ECO:0000313" key="1">
    <source>
        <dbReference type="EMBL" id="GFT09506.1"/>
    </source>
</evidence>
<evidence type="ECO:0000313" key="2">
    <source>
        <dbReference type="Proteomes" id="UP000887013"/>
    </source>
</evidence>
<dbReference type="EMBL" id="BMAW01103519">
    <property type="protein sequence ID" value="GFT09506.1"/>
    <property type="molecule type" value="Genomic_DNA"/>
</dbReference>
<dbReference type="Proteomes" id="UP000887013">
    <property type="component" value="Unassembled WGS sequence"/>
</dbReference>
<accession>A0A8X6THK7</accession>
<sequence length="134" mass="15503">MEWKILYKNIAELKNQEPADIPHRVLFVDEVLQGQTRMFSLIVQSRRVACKPTKQRNVCAKHIIVSRKRLSELQAKGSMGKREHVGCLTASVLIYIKETYCIIRSRELEGLRCQICFGISIRLSYHSRLNAEIC</sequence>
<comment type="caution">
    <text evidence="1">The sequence shown here is derived from an EMBL/GenBank/DDBJ whole genome shotgun (WGS) entry which is preliminary data.</text>
</comment>
<protein>
    <submittedName>
        <fullName evidence="1">Uncharacterized protein</fullName>
    </submittedName>
</protein>
<reference evidence="1" key="1">
    <citation type="submission" date="2020-08" db="EMBL/GenBank/DDBJ databases">
        <title>Multicomponent nature underlies the extraordinary mechanical properties of spider dragline silk.</title>
        <authorList>
            <person name="Kono N."/>
            <person name="Nakamura H."/>
            <person name="Mori M."/>
            <person name="Yoshida Y."/>
            <person name="Ohtoshi R."/>
            <person name="Malay A.D."/>
            <person name="Moran D.A.P."/>
            <person name="Tomita M."/>
            <person name="Numata K."/>
            <person name="Arakawa K."/>
        </authorList>
    </citation>
    <scope>NUCLEOTIDE SEQUENCE</scope>
</reference>